<dbReference type="InterPro" id="IPR052514">
    <property type="entry name" value="SAM-dependent_MTase"/>
</dbReference>
<dbReference type="PANTHER" id="PTHR34203:SF15">
    <property type="entry name" value="SLL1173 PROTEIN"/>
    <property type="match status" value="1"/>
</dbReference>
<evidence type="ECO:0000259" key="1">
    <source>
        <dbReference type="Pfam" id="PF05050"/>
    </source>
</evidence>
<dbReference type="SUPFAM" id="SSF53335">
    <property type="entry name" value="S-adenosyl-L-methionine-dependent methyltransferases"/>
    <property type="match status" value="1"/>
</dbReference>
<dbReference type="EMBL" id="UINC01157192">
    <property type="protein sequence ID" value="SVD54044.1"/>
    <property type="molecule type" value="Genomic_DNA"/>
</dbReference>
<proteinExistence type="predicted"/>
<evidence type="ECO:0000313" key="2">
    <source>
        <dbReference type="EMBL" id="SVD54044.1"/>
    </source>
</evidence>
<reference evidence="2" key="1">
    <citation type="submission" date="2018-05" db="EMBL/GenBank/DDBJ databases">
        <authorList>
            <person name="Lanie J.A."/>
            <person name="Ng W.-L."/>
            <person name="Kazmierczak K.M."/>
            <person name="Andrzejewski T.M."/>
            <person name="Davidsen T.M."/>
            <person name="Wayne K.J."/>
            <person name="Tettelin H."/>
            <person name="Glass J.I."/>
            <person name="Rusch D."/>
            <person name="Podicherti R."/>
            <person name="Tsui H.-C.T."/>
            <person name="Winkler M.E."/>
        </authorList>
    </citation>
    <scope>NUCLEOTIDE SEQUENCE</scope>
</reference>
<accession>A0A382W5V6</accession>
<dbReference type="Gene3D" id="3.40.50.150">
    <property type="entry name" value="Vaccinia Virus protein VP39"/>
    <property type="match status" value="1"/>
</dbReference>
<dbReference type="Pfam" id="PF05050">
    <property type="entry name" value="Methyltransf_21"/>
    <property type="match status" value="1"/>
</dbReference>
<protein>
    <recommendedName>
        <fullName evidence="1">Methyltransferase FkbM domain-containing protein</fullName>
    </recommendedName>
</protein>
<gene>
    <name evidence="2" type="ORF">METZ01_LOCUS406898</name>
</gene>
<dbReference type="InterPro" id="IPR006342">
    <property type="entry name" value="FkbM_mtfrase"/>
</dbReference>
<organism evidence="2">
    <name type="scientific">marine metagenome</name>
    <dbReference type="NCBI Taxonomy" id="408172"/>
    <lineage>
        <taxon>unclassified sequences</taxon>
        <taxon>metagenomes</taxon>
        <taxon>ecological metagenomes</taxon>
    </lineage>
</organism>
<dbReference type="AlphaFoldDB" id="A0A382W5V6"/>
<dbReference type="PANTHER" id="PTHR34203">
    <property type="entry name" value="METHYLTRANSFERASE, FKBM FAMILY PROTEIN"/>
    <property type="match status" value="1"/>
</dbReference>
<sequence length="203" mass="23008">MSNNDKYLIKKTVNISRAIKVINYYANDNVIGKSLSDGFYPDASKFKMIEENRIKNRNLLDIGAFIGNTSLLMAELVLDEDSVVYAFEPVYFECLEKNIKDNGLDNKILAYQCGLSSVNGFVENPKTEFESKSNYGGQSLLLLHEKNINHYLIQEPIDNSIELKRLDDFKLKNLGLVKIDVEGMELEVLKGGIDTIRNSNYPP</sequence>
<dbReference type="InterPro" id="IPR029063">
    <property type="entry name" value="SAM-dependent_MTases_sf"/>
</dbReference>
<name>A0A382W5V6_9ZZZZ</name>
<feature type="domain" description="Methyltransferase FkbM" evidence="1">
    <location>
        <begin position="61"/>
        <end position="198"/>
    </location>
</feature>
<dbReference type="NCBIfam" id="TIGR01444">
    <property type="entry name" value="fkbM_fam"/>
    <property type="match status" value="1"/>
</dbReference>
<feature type="non-terminal residue" evidence="2">
    <location>
        <position position="203"/>
    </location>
</feature>